<comment type="caution">
    <text evidence="5">The sequence shown here is derived from an EMBL/GenBank/DDBJ whole genome shotgun (WGS) entry which is preliminary data.</text>
</comment>
<dbReference type="CDD" id="cd14748">
    <property type="entry name" value="PBP2_UgpB"/>
    <property type="match status" value="1"/>
</dbReference>
<comment type="similarity">
    <text evidence="1">Belongs to the bacterial solute-binding protein 1 family.</text>
</comment>
<evidence type="ECO:0000313" key="6">
    <source>
        <dbReference type="Proteomes" id="UP000037392"/>
    </source>
</evidence>
<dbReference type="RefSeq" id="WP_048929529.1">
    <property type="nucleotide sequence ID" value="NZ_KQ235876.1"/>
</dbReference>
<dbReference type="GO" id="GO:0015768">
    <property type="term" value="P:maltose transport"/>
    <property type="evidence" value="ECO:0007669"/>
    <property type="project" value="TreeGrafter"/>
</dbReference>
<keyword evidence="2" id="KW-0813">Transport</keyword>
<gene>
    <name evidence="5" type="ORF">HMPREF9470_01493</name>
</gene>
<dbReference type="Gene3D" id="3.40.190.10">
    <property type="entry name" value="Periplasmic binding protein-like II"/>
    <property type="match status" value="1"/>
</dbReference>
<reference evidence="5 6" key="1">
    <citation type="submission" date="2011-04" db="EMBL/GenBank/DDBJ databases">
        <title>The Genome Sequence of Clostridium citroniae WAL-19142.</title>
        <authorList>
            <consortium name="The Broad Institute Genome Sequencing Platform"/>
            <person name="Earl A."/>
            <person name="Ward D."/>
            <person name="Feldgarden M."/>
            <person name="Gevers D."/>
            <person name="Warren Y.A."/>
            <person name="Tyrrell K.L."/>
            <person name="Citron D.M."/>
            <person name="Goldstein E.J."/>
            <person name="Daigneault M."/>
            <person name="Allen-Vercoe E."/>
            <person name="Young S.K."/>
            <person name="Zeng Q."/>
            <person name="Gargeya S."/>
            <person name="Fitzgerald M."/>
            <person name="Haas B."/>
            <person name="Abouelleil A."/>
            <person name="Alvarado L."/>
            <person name="Arachchi H.M."/>
            <person name="Berlin A."/>
            <person name="Brown A."/>
            <person name="Chapman S.B."/>
            <person name="Chen Z."/>
            <person name="Dunbar C."/>
            <person name="Freedman E."/>
            <person name="Gearin G."/>
            <person name="Gellesch M."/>
            <person name="Goldberg J."/>
            <person name="Griggs A."/>
            <person name="Gujja S."/>
            <person name="Heilman E.R."/>
            <person name="Heiman D."/>
            <person name="Howarth C."/>
            <person name="Larson L."/>
            <person name="Lui A."/>
            <person name="MacDonald P.J."/>
            <person name="Mehta T."/>
            <person name="Montmayeur A."/>
            <person name="Murphy C."/>
            <person name="Neiman D."/>
            <person name="Pearson M."/>
            <person name="Priest M."/>
            <person name="Roberts A."/>
            <person name="Saif S."/>
            <person name="Shea T."/>
            <person name="Shenoy N."/>
            <person name="Sisk P."/>
            <person name="Stolte C."/>
            <person name="Sykes S."/>
            <person name="White J."/>
            <person name="Yandava C."/>
            <person name="Wortman J."/>
            <person name="Nusbaum C."/>
            <person name="Birren B."/>
        </authorList>
    </citation>
    <scope>NUCLEOTIDE SEQUENCE [LARGE SCALE GENOMIC DNA]</scope>
    <source>
        <strain evidence="5 6">WAL-19142</strain>
    </source>
</reference>
<dbReference type="EMBL" id="ADLK01000011">
    <property type="protein sequence ID" value="KMW22264.1"/>
    <property type="molecule type" value="Genomic_DNA"/>
</dbReference>
<organism evidence="5 6">
    <name type="scientific">[Clostridium] citroniae WAL-19142</name>
    <dbReference type="NCBI Taxonomy" id="742734"/>
    <lineage>
        <taxon>Bacteria</taxon>
        <taxon>Bacillati</taxon>
        <taxon>Bacillota</taxon>
        <taxon>Clostridia</taxon>
        <taxon>Lachnospirales</taxon>
        <taxon>Lachnospiraceae</taxon>
        <taxon>Enterocloster</taxon>
    </lineage>
</organism>
<dbReference type="Pfam" id="PF13416">
    <property type="entry name" value="SBP_bac_8"/>
    <property type="match status" value="1"/>
</dbReference>
<feature type="chain" id="PRO_5039098629" description="Maltodextrin-binding protein" evidence="4">
    <location>
        <begin position="23"/>
        <end position="427"/>
    </location>
</feature>
<dbReference type="AlphaFoldDB" id="A0A0J9CCR6"/>
<keyword evidence="3 4" id="KW-0732">Signal</keyword>
<dbReference type="GeneID" id="93164577"/>
<dbReference type="Proteomes" id="UP000037392">
    <property type="component" value="Unassembled WGS sequence"/>
</dbReference>
<dbReference type="PATRIC" id="fig|742734.4.peg.1595"/>
<evidence type="ECO:0000256" key="4">
    <source>
        <dbReference type="SAM" id="SignalP"/>
    </source>
</evidence>
<dbReference type="PANTHER" id="PTHR30061">
    <property type="entry name" value="MALTOSE-BINDING PERIPLASMIC PROTEIN"/>
    <property type="match status" value="1"/>
</dbReference>
<dbReference type="PROSITE" id="PS51257">
    <property type="entry name" value="PROKAR_LIPOPROTEIN"/>
    <property type="match status" value="1"/>
</dbReference>
<dbReference type="OrthoDB" id="41208at2"/>
<evidence type="ECO:0008006" key="7">
    <source>
        <dbReference type="Google" id="ProtNLM"/>
    </source>
</evidence>
<evidence type="ECO:0000256" key="2">
    <source>
        <dbReference type="ARBA" id="ARBA00022448"/>
    </source>
</evidence>
<protein>
    <recommendedName>
        <fullName evidence="7">Maltodextrin-binding protein</fullName>
    </recommendedName>
</protein>
<feature type="signal peptide" evidence="4">
    <location>
        <begin position="1"/>
        <end position="22"/>
    </location>
</feature>
<evidence type="ECO:0000256" key="1">
    <source>
        <dbReference type="ARBA" id="ARBA00008520"/>
    </source>
</evidence>
<sequence>MKKGIVLLTALAMAAGSLTACGGGGASTQTSGQTAASGAAESAKASADGKTEITFWHYMSEDKEGKYVVEAVDEFNSSQDEVHVTAQYLPRAELMKQYTIGVVSGELPDCGMVDNPDHNSYASMGVFEDITELYNSWDEAAFLEGSLNSCYYEDKLYGLPWGNNCLGLFYNKKMLDEAGVEVPTTWSELEAASEKLTTDTCKGLAISAIGNEEGTFQYMPWLLSAGGSVTDLTSGGAKESMSFLYGMIEKGYISRECVNWTQADVEKQFASGQAAMMINGPWQFSGLAKDAPDLEYGVAKAPKADDGDYASVLGGENVAICSGANVEASWKFLSWITSKEKSQEICKSIGRFSPRSDVNVQEMFADDPLNSVFAEVMPTAQSRGPSPDWPEISAAIYTAQQEVFTGQKDADTALADAQAKIDAIGAK</sequence>
<accession>A0A0J9CCR6</accession>
<dbReference type="PANTHER" id="PTHR30061:SF50">
    <property type="entry name" value="MALTOSE_MALTODEXTRIN-BINDING PERIPLASMIC PROTEIN"/>
    <property type="match status" value="1"/>
</dbReference>
<dbReference type="GO" id="GO:1901982">
    <property type="term" value="F:maltose binding"/>
    <property type="evidence" value="ECO:0007669"/>
    <property type="project" value="TreeGrafter"/>
</dbReference>
<proteinExistence type="inferred from homology"/>
<evidence type="ECO:0000313" key="5">
    <source>
        <dbReference type="EMBL" id="KMW22264.1"/>
    </source>
</evidence>
<name>A0A0J9CCR6_9FIRM</name>
<dbReference type="SUPFAM" id="SSF53850">
    <property type="entry name" value="Periplasmic binding protein-like II"/>
    <property type="match status" value="1"/>
</dbReference>
<dbReference type="InterPro" id="IPR006059">
    <property type="entry name" value="SBP"/>
</dbReference>
<dbReference type="GO" id="GO:0042956">
    <property type="term" value="P:maltodextrin transmembrane transport"/>
    <property type="evidence" value="ECO:0007669"/>
    <property type="project" value="TreeGrafter"/>
</dbReference>
<dbReference type="GO" id="GO:0055052">
    <property type="term" value="C:ATP-binding cassette (ABC) transporter complex, substrate-binding subunit-containing"/>
    <property type="evidence" value="ECO:0007669"/>
    <property type="project" value="TreeGrafter"/>
</dbReference>
<evidence type="ECO:0000256" key="3">
    <source>
        <dbReference type="ARBA" id="ARBA00022729"/>
    </source>
</evidence>